<dbReference type="InterPro" id="IPR036661">
    <property type="entry name" value="Luciferase-like_sf"/>
</dbReference>
<dbReference type="PANTHER" id="PTHR30137:SF8">
    <property type="entry name" value="BLR5498 PROTEIN"/>
    <property type="match status" value="1"/>
</dbReference>
<feature type="domain" description="Luciferase-like" evidence="3">
    <location>
        <begin position="1"/>
        <end position="309"/>
    </location>
</feature>
<evidence type="ECO:0000256" key="2">
    <source>
        <dbReference type="ARBA" id="ARBA00023033"/>
    </source>
</evidence>
<dbReference type="Proteomes" id="UP000198253">
    <property type="component" value="Chromosome I"/>
</dbReference>
<accession>A0A1C4Z3F1</accession>
<sequence>MDLGLFLSYQANNDEQYSGIYDRMLAYAVAADRAGFSRIWVPEHHLVQFMPAPSALIQAAAIAQHVECRVGTAVVVLPYHAPIQLAAEVAATDHLVNGRLDFGVARGAYKYEFDVFGIDFASSLPRFIEVLDSVRALWLNDETGTSFTGEYVTFEDAYVWPRPRQLPHPPIWLGAQAPAAVEDAAGRGYNVLNSLFLWDDAHASKVVEAFRRGQAKAGLTGQTQLGLTRYAFVVDDEAEVEHRLREILEGWRIHRQLHDFTQNADPRGVVRPVTGPDEPSLDDLRRVLLVGTPDQVREKLRFYRDAGVDILNLNLTFGAPQDLTLRSIELFGEIAASLVEAGAAV</sequence>
<dbReference type="GO" id="GO:0005829">
    <property type="term" value="C:cytosol"/>
    <property type="evidence" value="ECO:0007669"/>
    <property type="project" value="TreeGrafter"/>
</dbReference>
<dbReference type="GO" id="GO:0004497">
    <property type="term" value="F:monooxygenase activity"/>
    <property type="evidence" value="ECO:0007669"/>
    <property type="project" value="UniProtKB-KW"/>
</dbReference>
<dbReference type="RefSeq" id="WP_088983541.1">
    <property type="nucleotide sequence ID" value="NZ_LT607413.1"/>
</dbReference>
<keyword evidence="1" id="KW-0560">Oxidoreductase</keyword>
<reference evidence="5" key="1">
    <citation type="submission" date="2016-06" db="EMBL/GenBank/DDBJ databases">
        <authorList>
            <person name="Varghese N."/>
            <person name="Submissions Spin"/>
        </authorList>
    </citation>
    <scope>NUCLEOTIDE SEQUENCE [LARGE SCALE GENOMIC DNA]</scope>
    <source>
        <strain evidence="5">DSM 43816</strain>
    </source>
</reference>
<dbReference type="Pfam" id="PF00296">
    <property type="entry name" value="Bac_luciferase"/>
    <property type="match status" value="1"/>
</dbReference>
<dbReference type="AlphaFoldDB" id="A0A1C4Z3F1"/>
<keyword evidence="2 4" id="KW-0503">Monooxygenase</keyword>
<dbReference type="Gene3D" id="3.20.20.30">
    <property type="entry name" value="Luciferase-like domain"/>
    <property type="match status" value="1"/>
</dbReference>
<protein>
    <submittedName>
        <fullName evidence="4">Flavin-dependent oxidoreductase, luciferase family (Includes alkanesulfonate monooxygenase SsuD and methylene tetrahydromethanopterin reductase)</fullName>
    </submittedName>
</protein>
<gene>
    <name evidence="4" type="ORF">GA0070618_4691</name>
</gene>
<evidence type="ECO:0000259" key="3">
    <source>
        <dbReference type="Pfam" id="PF00296"/>
    </source>
</evidence>
<evidence type="ECO:0000256" key="1">
    <source>
        <dbReference type="ARBA" id="ARBA00023002"/>
    </source>
</evidence>
<dbReference type="SUPFAM" id="SSF51679">
    <property type="entry name" value="Bacterial luciferase-like"/>
    <property type="match status" value="1"/>
</dbReference>
<evidence type="ECO:0000313" key="4">
    <source>
        <dbReference type="EMBL" id="SCF27131.1"/>
    </source>
</evidence>
<dbReference type="GO" id="GO:0016705">
    <property type="term" value="F:oxidoreductase activity, acting on paired donors, with incorporation or reduction of molecular oxygen"/>
    <property type="evidence" value="ECO:0007669"/>
    <property type="project" value="InterPro"/>
</dbReference>
<keyword evidence="5" id="KW-1185">Reference proteome</keyword>
<organism evidence="4 5">
    <name type="scientific">Micromonospora echinospora</name>
    <name type="common">Micromonospora purpurea</name>
    <dbReference type="NCBI Taxonomy" id="1877"/>
    <lineage>
        <taxon>Bacteria</taxon>
        <taxon>Bacillati</taxon>
        <taxon>Actinomycetota</taxon>
        <taxon>Actinomycetes</taxon>
        <taxon>Micromonosporales</taxon>
        <taxon>Micromonosporaceae</taxon>
        <taxon>Micromonospora</taxon>
    </lineage>
</organism>
<evidence type="ECO:0000313" key="5">
    <source>
        <dbReference type="Proteomes" id="UP000198253"/>
    </source>
</evidence>
<proteinExistence type="predicted"/>
<dbReference type="InterPro" id="IPR050766">
    <property type="entry name" value="Bact_Lucif_Oxidored"/>
</dbReference>
<dbReference type="PANTHER" id="PTHR30137">
    <property type="entry name" value="LUCIFERASE-LIKE MONOOXYGENASE"/>
    <property type="match status" value="1"/>
</dbReference>
<name>A0A1C4Z3F1_MICEC</name>
<dbReference type="OrthoDB" id="5169673at2"/>
<dbReference type="InParanoid" id="A0A1C4Z3F1"/>
<dbReference type="EMBL" id="LT607413">
    <property type="protein sequence ID" value="SCF27131.1"/>
    <property type="molecule type" value="Genomic_DNA"/>
</dbReference>
<dbReference type="InterPro" id="IPR011251">
    <property type="entry name" value="Luciferase-like_dom"/>
</dbReference>